<dbReference type="PANTHER" id="PTHR43031">
    <property type="entry name" value="FAD-DEPENDENT OXIDOREDUCTASE"/>
    <property type="match status" value="1"/>
</dbReference>
<dbReference type="GO" id="GO:0016740">
    <property type="term" value="F:transferase activity"/>
    <property type="evidence" value="ECO:0007669"/>
    <property type="project" value="UniProtKB-KW"/>
</dbReference>
<reference evidence="2 3" key="1">
    <citation type="submission" date="2018-03" db="EMBL/GenBank/DDBJ databases">
        <title>Genomic Encyclopedia of Archaeal and Bacterial Type Strains, Phase II (KMG-II): from individual species to whole genera.</title>
        <authorList>
            <person name="Goeker M."/>
        </authorList>
    </citation>
    <scope>NUCLEOTIDE SEQUENCE [LARGE SCALE GENOMIC DNA]</scope>
    <source>
        <strain evidence="2 3">DSM 100346</strain>
    </source>
</reference>
<sequence length="102" mass="10943">MGFFSSLFSKDTTDYAALVAQQALIIDVRSPQEFATGHIPGSENMPLNRLSTYIAGLKAKNKVVITCCASGTRSGMATKVLAKAGIDVYNGGSWKTLQRKIN</sequence>
<dbReference type="RefSeq" id="WP_109674002.1">
    <property type="nucleotide sequence ID" value="NZ_QGDT01000003.1"/>
</dbReference>
<accession>A0A316ALK7</accession>
<dbReference type="InterPro" id="IPR036873">
    <property type="entry name" value="Rhodanese-like_dom_sf"/>
</dbReference>
<dbReference type="Gene3D" id="3.40.250.10">
    <property type="entry name" value="Rhodanese-like domain"/>
    <property type="match status" value="1"/>
</dbReference>
<dbReference type="InterPro" id="IPR001763">
    <property type="entry name" value="Rhodanese-like_dom"/>
</dbReference>
<dbReference type="PANTHER" id="PTHR43031:SF1">
    <property type="entry name" value="PYRIDINE NUCLEOTIDE-DISULPHIDE OXIDOREDUCTASE"/>
    <property type="match status" value="1"/>
</dbReference>
<dbReference type="EMBL" id="QGDT01000003">
    <property type="protein sequence ID" value="PWJ58685.1"/>
    <property type="molecule type" value="Genomic_DNA"/>
</dbReference>
<dbReference type="SMART" id="SM00450">
    <property type="entry name" value="RHOD"/>
    <property type="match status" value="1"/>
</dbReference>
<dbReference type="Proteomes" id="UP000245880">
    <property type="component" value="Unassembled WGS sequence"/>
</dbReference>
<proteinExistence type="predicted"/>
<dbReference type="OrthoDB" id="9808735at2"/>
<evidence type="ECO:0000313" key="2">
    <source>
        <dbReference type="EMBL" id="PWJ58685.1"/>
    </source>
</evidence>
<evidence type="ECO:0000313" key="3">
    <source>
        <dbReference type="Proteomes" id="UP000245880"/>
    </source>
</evidence>
<dbReference type="Pfam" id="PF00581">
    <property type="entry name" value="Rhodanese"/>
    <property type="match status" value="1"/>
</dbReference>
<dbReference type="InterPro" id="IPR050229">
    <property type="entry name" value="GlpE_sulfurtransferase"/>
</dbReference>
<evidence type="ECO:0000259" key="1">
    <source>
        <dbReference type="PROSITE" id="PS50206"/>
    </source>
</evidence>
<gene>
    <name evidence="2" type="ORF">CLV98_10350</name>
</gene>
<dbReference type="AlphaFoldDB" id="A0A316ALK7"/>
<organism evidence="2 3">
    <name type="scientific">Dyadobacter jejuensis</name>
    <dbReference type="NCBI Taxonomy" id="1082580"/>
    <lineage>
        <taxon>Bacteria</taxon>
        <taxon>Pseudomonadati</taxon>
        <taxon>Bacteroidota</taxon>
        <taxon>Cytophagia</taxon>
        <taxon>Cytophagales</taxon>
        <taxon>Spirosomataceae</taxon>
        <taxon>Dyadobacter</taxon>
    </lineage>
</organism>
<protein>
    <submittedName>
        <fullName evidence="2">Rhodanese-related sulfurtransferase</fullName>
    </submittedName>
</protein>
<dbReference type="SUPFAM" id="SSF52821">
    <property type="entry name" value="Rhodanese/Cell cycle control phosphatase"/>
    <property type="match status" value="1"/>
</dbReference>
<dbReference type="CDD" id="cd00158">
    <property type="entry name" value="RHOD"/>
    <property type="match status" value="1"/>
</dbReference>
<keyword evidence="2" id="KW-0808">Transferase</keyword>
<dbReference type="PROSITE" id="PS50206">
    <property type="entry name" value="RHODANESE_3"/>
    <property type="match status" value="1"/>
</dbReference>
<name>A0A316ALK7_9BACT</name>
<comment type="caution">
    <text evidence="2">The sequence shown here is derived from an EMBL/GenBank/DDBJ whole genome shotgun (WGS) entry which is preliminary data.</text>
</comment>
<keyword evidence="3" id="KW-1185">Reference proteome</keyword>
<feature type="domain" description="Rhodanese" evidence="1">
    <location>
        <begin position="19"/>
        <end position="102"/>
    </location>
</feature>